<dbReference type="Gene3D" id="2.40.50.1070">
    <property type="match status" value="1"/>
</dbReference>
<dbReference type="FunFam" id="2.40.50.1070:FF:000003">
    <property type="entry name" value="23S rRNA (Uracil-5-)-methyltransferase RumA"/>
    <property type="match status" value="1"/>
</dbReference>
<keyword evidence="7" id="KW-1185">Reference proteome</keyword>
<name>D2MNL8_9FIRM</name>
<dbReference type="CDD" id="cd02440">
    <property type="entry name" value="AdoMet_MTases"/>
    <property type="match status" value="1"/>
</dbReference>
<feature type="active site" description="Nucleophile" evidence="4">
    <location>
        <position position="330"/>
    </location>
</feature>
<comment type="caution">
    <text evidence="4">Lacks conserved residue(s) required for the propagation of feature annotation.</text>
</comment>
<dbReference type="GO" id="GO:0070041">
    <property type="term" value="F:rRNA (uridine-C5-)-methyltransferase activity"/>
    <property type="evidence" value="ECO:0007669"/>
    <property type="project" value="TreeGrafter"/>
</dbReference>
<dbReference type="InterPro" id="IPR010280">
    <property type="entry name" value="U5_MeTrfase_fam"/>
</dbReference>
<dbReference type="eggNOG" id="COG2265">
    <property type="taxonomic scope" value="Bacteria"/>
</dbReference>
<evidence type="ECO:0000256" key="4">
    <source>
        <dbReference type="PROSITE-ProRule" id="PRU01024"/>
    </source>
</evidence>
<evidence type="ECO:0000313" key="7">
    <source>
        <dbReference type="Proteomes" id="UP000005017"/>
    </source>
</evidence>
<evidence type="ECO:0000256" key="5">
    <source>
        <dbReference type="PROSITE-ProRule" id="PRU10015"/>
    </source>
</evidence>
<dbReference type="STRING" id="679192.HMPREF9013_0243"/>
<comment type="similarity">
    <text evidence="4">Belongs to the class I-like SAM-binding methyltransferase superfamily. RNA M5U methyltransferase family.</text>
</comment>
<feature type="binding site" evidence="4">
    <location>
        <position position="303"/>
    </location>
    <ligand>
        <name>S-adenosyl-L-methionine</name>
        <dbReference type="ChEBI" id="CHEBI:59789"/>
    </ligand>
</feature>
<dbReference type="PANTHER" id="PTHR11061">
    <property type="entry name" value="RNA M5U METHYLTRANSFERASE"/>
    <property type="match status" value="1"/>
</dbReference>
<dbReference type="NCBIfam" id="TIGR00479">
    <property type="entry name" value="rumA"/>
    <property type="match status" value="1"/>
</dbReference>
<reference evidence="7" key="1">
    <citation type="submission" date="2009-12" db="EMBL/GenBank/DDBJ databases">
        <title>Sequence of Clostridiales genomosp. BVAB3 str. UPII9-5.</title>
        <authorList>
            <person name="Madupu R."/>
            <person name="Durkin A.S."/>
            <person name="Torralba M."/>
            <person name="Methe B."/>
            <person name="Sutton G.G."/>
            <person name="Strausberg R.L."/>
            <person name="Nelson K.E."/>
        </authorList>
    </citation>
    <scope>NUCLEOTIDE SEQUENCE [LARGE SCALE GENOMIC DNA]</scope>
    <source>
        <strain evidence="7">W1219</strain>
    </source>
</reference>
<dbReference type="AlphaFoldDB" id="D2MNL8"/>
<sequence length="386" mass="44792">MQCRVYRRCGGCSMLEQPYANQIRWKQAVLERLFPKETVLPMLKDKNPDHYRHKIYATFGKNAQGIFLGLYGYHNHRLVNSMDCLIQHKKGNEILRTLCELANDFHLSVYQEDRRKGLLRHVYLRISSKDEKVMMVLVLGEKKFPGSKKLVKILLEKHPEIETVILNYNFRKTSIVLGEQERVVYGKGYLMDKIDGLSFRISSHSFYQVNPKQAYRLYQRAIELANLKKEMKVVDACSGTGTISLLLARHVQSVIGIELNPQAVFDANENKKVNQIQNVQFLQGRVEEVIPRYRIQADVLFLDPPRSGMGPCFMTYLDQLKIPKIVYISCDPNTQARDIQILKSHYSITVSQGVDMFPQTKNIENILVLERKRNEESRKSLISRIK</sequence>
<dbReference type="SUPFAM" id="SSF53335">
    <property type="entry name" value="S-adenosyl-L-methionine-dependent methyltransferases"/>
    <property type="match status" value="1"/>
</dbReference>
<feature type="binding site" evidence="4">
    <location>
        <position position="258"/>
    </location>
    <ligand>
        <name>S-adenosyl-L-methionine</name>
        <dbReference type="ChEBI" id="CHEBI:59789"/>
    </ligand>
</feature>
<dbReference type="GO" id="GO:0070475">
    <property type="term" value="P:rRNA base methylation"/>
    <property type="evidence" value="ECO:0007669"/>
    <property type="project" value="TreeGrafter"/>
</dbReference>
<dbReference type="PROSITE" id="PS01230">
    <property type="entry name" value="TRMA_1"/>
    <property type="match status" value="1"/>
</dbReference>
<protein>
    <submittedName>
        <fullName evidence="6">23S rRNA (Uracil-5-)-methyltransferase RumA</fullName>
        <ecNumber evidence="6">2.1.1.-</ecNumber>
    </submittedName>
</protein>
<evidence type="ECO:0000313" key="6">
    <source>
        <dbReference type="EMBL" id="EFC06040.1"/>
    </source>
</evidence>
<dbReference type="PROSITE" id="PS51687">
    <property type="entry name" value="SAM_MT_RNA_M5U"/>
    <property type="match status" value="1"/>
</dbReference>
<gene>
    <name evidence="6" type="primary">rumA</name>
    <name evidence="6" type="ORF">HMPREF9013_0243</name>
</gene>
<comment type="caution">
    <text evidence="6">The sequence shown here is derived from an EMBL/GenBank/DDBJ whole genome shotgun (WGS) entry which is preliminary data.</text>
</comment>
<dbReference type="EMBL" id="ADFR01000003">
    <property type="protein sequence ID" value="EFC06040.1"/>
    <property type="molecule type" value="Genomic_DNA"/>
</dbReference>
<evidence type="ECO:0000256" key="2">
    <source>
        <dbReference type="ARBA" id="ARBA00022679"/>
    </source>
</evidence>
<keyword evidence="1 4" id="KW-0489">Methyltransferase</keyword>
<organism evidence="6 7">
    <name type="scientific">Bulleidia extructa W1219</name>
    <dbReference type="NCBI Taxonomy" id="679192"/>
    <lineage>
        <taxon>Bacteria</taxon>
        <taxon>Bacillati</taxon>
        <taxon>Bacillota</taxon>
        <taxon>Erysipelotrichia</taxon>
        <taxon>Erysipelotrichales</taxon>
        <taxon>Erysipelotrichaceae</taxon>
        <taxon>Bulleidia</taxon>
    </lineage>
</organism>
<dbReference type="Pfam" id="PF05958">
    <property type="entry name" value="tRNA_U5-meth_tr"/>
    <property type="match status" value="1"/>
</dbReference>
<dbReference type="PANTHER" id="PTHR11061:SF30">
    <property type="entry name" value="TRNA (URACIL(54)-C(5))-METHYLTRANSFERASE"/>
    <property type="match status" value="1"/>
</dbReference>
<evidence type="ECO:0000256" key="1">
    <source>
        <dbReference type="ARBA" id="ARBA00022603"/>
    </source>
</evidence>
<dbReference type="OrthoDB" id="9804590at2"/>
<dbReference type="InterPro" id="IPR030390">
    <property type="entry name" value="MeTrfase_TrmA_AS"/>
</dbReference>
<keyword evidence="3 4" id="KW-0949">S-adenosyl-L-methionine</keyword>
<dbReference type="Proteomes" id="UP000005017">
    <property type="component" value="Unassembled WGS sequence"/>
</dbReference>
<dbReference type="EC" id="2.1.1.-" evidence="6"/>
<accession>D2MNL8</accession>
<proteinExistence type="inferred from homology"/>
<dbReference type="InterPro" id="IPR029063">
    <property type="entry name" value="SAM-dependent_MTases_sf"/>
</dbReference>
<keyword evidence="2 4" id="KW-0808">Transferase</keyword>
<feature type="active site" evidence="5">
    <location>
        <position position="330"/>
    </location>
</feature>
<dbReference type="RefSeq" id="WP_006626989.1">
    <property type="nucleotide sequence ID" value="NZ_ADFR01000003.1"/>
</dbReference>
<evidence type="ECO:0000256" key="3">
    <source>
        <dbReference type="ARBA" id="ARBA00022691"/>
    </source>
</evidence>
<feature type="binding site" evidence="4">
    <location>
        <position position="208"/>
    </location>
    <ligand>
        <name>S-adenosyl-L-methionine</name>
        <dbReference type="ChEBI" id="CHEBI:59789"/>
    </ligand>
</feature>
<dbReference type="Gene3D" id="3.40.50.150">
    <property type="entry name" value="Vaccinia Virus protein VP39"/>
    <property type="match status" value="1"/>
</dbReference>